<accession>A0ABQ7J7Q8</accession>
<dbReference type="EMBL" id="JADAQX010000517">
    <property type="protein sequence ID" value="KAF8820009.1"/>
    <property type="molecule type" value="Genomic_DNA"/>
</dbReference>
<organism evidence="3 4">
    <name type="scientific">Cardiosporidium cionae</name>
    <dbReference type="NCBI Taxonomy" id="476202"/>
    <lineage>
        <taxon>Eukaryota</taxon>
        <taxon>Sar</taxon>
        <taxon>Alveolata</taxon>
        <taxon>Apicomplexa</taxon>
        <taxon>Aconoidasida</taxon>
        <taxon>Nephromycida</taxon>
        <taxon>Cardiosporidium</taxon>
    </lineage>
</organism>
<feature type="transmembrane region" description="Helical" evidence="2">
    <location>
        <begin position="44"/>
        <end position="62"/>
    </location>
</feature>
<protein>
    <submittedName>
        <fullName evidence="3">Uncharacterized protein</fullName>
    </submittedName>
</protein>
<evidence type="ECO:0000313" key="3">
    <source>
        <dbReference type="EMBL" id="KAF8820009.1"/>
    </source>
</evidence>
<feature type="region of interest" description="Disordered" evidence="1">
    <location>
        <begin position="72"/>
        <end position="94"/>
    </location>
</feature>
<dbReference type="Proteomes" id="UP000823046">
    <property type="component" value="Unassembled WGS sequence"/>
</dbReference>
<reference evidence="3 4" key="1">
    <citation type="journal article" date="2020" name="bioRxiv">
        <title>Metabolic contributions of an alphaproteobacterial endosymbiont in the apicomplexan Cardiosporidium cionae.</title>
        <authorList>
            <person name="Hunter E.S."/>
            <person name="Paight C.J."/>
            <person name="Lane C.E."/>
        </authorList>
    </citation>
    <scope>NUCLEOTIDE SEQUENCE [LARGE SCALE GENOMIC DNA]</scope>
    <source>
        <strain evidence="3">ESH_2018</strain>
    </source>
</reference>
<evidence type="ECO:0000256" key="1">
    <source>
        <dbReference type="SAM" id="MobiDB-lite"/>
    </source>
</evidence>
<keyword evidence="2" id="KW-0812">Transmembrane</keyword>
<proteinExistence type="predicted"/>
<keyword evidence="4" id="KW-1185">Reference proteome</keyword>
<name>A0ABQ7J7Q8_9APIC</name>
<sequence>MALHRAACRLMSAKATNPIPPPGTGAVFHSMMPPVKIALSGPKWAAIAFSGITGAFAGNFFYKTFIMHKNPPNPIRDPEEVAPLSHPHAPVDED</sequence>
<gene>
    <name evidence="3" type="ORF">IE077_004570</name>
</gene>
<keyword evidence="2" id="KW-1133">Transmembrane helix</keyword>
<evidence type="ECO:0000313" key="4">
    <source>
        <dbReference type="Proteomes" id="UP000823046"/>
    </source>
</evidence>
<keyword evidence="2" id="KW-0472">Membrane</keyword>
<comment type="caution">
    <text evidence="3">The sequence shown here is derived from an EMBL/GenBank/DDBJ whole genome shotgun (WGS) entry which is preliminary data.</text>
</comment>
<evidence type="ECO:0000256" key="2">
    <source>
        <dbReference type="SAM" id="Phobius"/>
    </source>
</evidence>